<dbReference type="GO" id="GO:0008270">
    <property type="term" value="F:zinc ion binding"/>
    <property type="evidence" value="ECO:0007669"/>
    <property type="project" value="UniProtKB-KW"/>
</dbReference>
<keyword evidence="4" id="KW-1185">Reference proteome</keyword>
<dbReference type="EMBL" id="SDMP01000017">
    <property type="protein sequence ID" value="RYR00854.1"/>
    <property type="molecule type" value="Genomic_DNA"/>
</dbReference>
<keyword evidence="1" id="KW-0862">Zinc</keyword>
<dbReference type="AlphaFoldDB" id="A0A444YG09"/>
<proteinExistence type="predicted"/>
<dbReference type="PROSITE" id="PS50157">
    <property type="entry name" value="ZINC_FINGER_C2H2_2"/>
    <property type="match status" value="1"/>
</dbReference>
<keyword evidence="1" id="KW-0863">Zinc-finger</keyword>
<comment type="caution">
    <text evidence="3">The sequence shown here is derived from an EMBL/GenBank/DDBJ whole genome shotgun (WGS) entry which is preliminary data.</text>
</comment>
<dbReference type="Proteomes" id="UP000289738">
    <property type="component" value="Chromosome B07"/>
</dbReference>
<dbReference type="PANTHER" id="PTHR47591:SF1">
    <property type="entry name" value="ZINC FINGER PROTEIN ZAT2-RELATED"/>
    <property type="match status" value="1"/>
</dbReference>
<dbReference type="PANTHER" id="PTHR47591">
    <property type="entry name" value="ZINC FINGER PROTEIN ZAT2-RELATED"/>
    <property type="match status" value="1"/>
</dbReference>
<organism evidence="3 4">
    <name type="scientific">Arachis hypogaea</name>
    <name type="common">Peanut</name>
    <dbReference type="NCBI Taxonomy" id="3818"/>
    <lineage>
        <taxon>Eukaryota</taxon>
        <taxon>Viridiplantae</taxon>
        <taxon>Streptophyta</taxon>
        <taxon>Embryophyta</taxon>
        <taxon>Tracheophyta</taxon>
        <taxon>Spermatophyta</taxon>
        <taxon>Magnoliopsida</taxon>
        <taxon>eudicotyledons</taxon>
        <taxon>Gunneridae</taxon>
        <taxon>Pentapetalae</taxon>
        <taxon>rosids</taxon>
        <taxon>fabids</taxon>
        <taxon>Fabales</taxon>
        <taxon>Fabaceae</taxon>
        <taxon>Papilionoideae</taxon>
        <taxon>50 kb inversion clade</taxon>
        <taxon>dalbergioids sensu lato</taxon>
        <taxon>Dalbergieae</taxon>
        <taxon>Pterocarpus clade</taxon>
        <taxon>Arachis</taxon>
    </lineage>
</organism>
<reference evidence="3 4" key="1">
    <citation type="submission" date="2019-01" db="EMBL/GenBank/DDBJ databases">
        <title>Sequencing of cultivated peanut Arachis hypogaea provides insights into genome evolution and oil improvement.</title>
        <authorList>
            <person name="Chen X."/>
        </authorList>
    </citation>
    <scope>NUCLEOTIDE SEQUENCE [LARGE SCALE GENOMIC DNA]</scope>
    <source>
        <strain evidence="4">cv. Fuhuasheng</strain>
        <tissue evidence="3">Leaves</tissue>
    </source>
</reference>
<protein>
    <recommendedName>
        <fullName evidence="2">C2H2-type domain-containing protein</fullName>
    </recommendedName>
</protein>
<dbReference type="PROSITE" id="PS00028">
    <property type="entry name" value="ZINC_FINGER_C2H2_1"/>
    <property type="match status" value="1"/>
</dbReference>
<dbReference type="SUPFAM" id="SSF57667">
    <property type="entry name" value="beta-beta-alpha zinc fingers"/>
    <property type="match status" value="1"/>
</dbReference>
<dbReference type="InterPro" id="IPR036236">
    <property type="entry name" value="Znf_C2H2_sf"/>
</dbReference>
<evidence type="ECO:0000256" key="1">
    <source>
        <dbReference type="PROSITE-ProRule" id="PRU00042"/>
    </source>
</evidence>
<dbReference type="Pfam" id="PF13912">
    <property type="entry name" value="zf-C2H2_6"/>
    <property type="match status" value="1"/>
</dbReference>
<sequence>MNNIVDNSSWAHSGSPNTGRACVVTVGVDVAASSSSSCDHLIRRRNPRKKITKLMRVMEEGVKVKGKGGCKKPDPEAPKITRPCTECGKRFWSWKALFGHMRCHPERHWRGINPPRTLIRPPPQEDVGVTFTPEDHEVAACLLLLASGKGKERGNDDYDNIVVDNVVDEEEQEQEQERFECSSFNNALGGGHNCSITAPSPTPVDLHQQHHHCSLDLRLGLN</sequence>
<evidence type="ECO:0000259" key="2">
    <source>
        <dbReference type="PROSITE" id="PS50157"/>
    </source>
</evidence>
<dbReference type="STRING" id="3818.A0A444YG09"/>
<dbReference type="Gramene" id="arahy.Tifrunner.gnm2.ann2.Ah17g002100.1">
    <property type="protein sequence ID" value="arahy.Tifrunner.gnm2.ann2.Ah17g002100.1-CDS-1"/>
    <property type="gene ID" value="arahy.Tifrunner.gnm2.ann2.Ah17g002100"/>
</dbReference>
<dbReference type="InterPro" id="IPR013087">
    <property type="entry name" value="Znf_C2H2_type"/>
</dbReference>
<name>A0A444YG09_ARAHY</name>
<gene>
    <name evidence="3" type="ORF">Ahy_B07g088953</name>
</gene>
<dbReference type="OrthoDB" id="6077919at2759"/>
<keyword evidence="1" id="KW-0479">Metal-binding</keyword>
<accession>A0A444YG09</accession>
<evidence type="ECO:0000313" key="3">
    <source>
        <dbReference type="EMBL" id="RYR00854.1"/>
    </source>
</evidence>
<evidence type="ECO:0000313" key="4">
    <source>
        <dbReference type="Proteomes" id="UP000289738"/>
    </source>
</evidence>
<feature type="domain" description="C2H2-type" evidence="2">
    <location>
        <begin position="82"/>
        <end position="104"/>
    </location>
</feature>